<keyword evidence="5" id="KW-1133">Transmembrane helix</keyword>
<feature type="compositionally biased region" description="Low complexity" evidence="4">
    <location>
        <begin position="634"/>
        <end position="650"/>
    </location>
</feature>
<name>A0A507DFQ2_9FUNG</name>
<dbReference type="EMBL" id="QEAP01001170">
    <property type="protein sequence ID" value="TPX50366.1"/>
    <property type="molecule type" value="Genomic_DNA"/>
</dbReference>
<dbReference type="InterPro" id="IPR051716">
    <property type="entry name" value="Plant_RL_S/T_kinase"/>
</dbReference>
<comment type="caution">
    <text evidence="7">The sequence shown here is derived from an EMBL/GenBank/DDBJ whole genome shotgun (WGS) entry which is preliminary data.</text>
</comment>
<evidence type="ECO:0000256" key="1">
    <source>
        <dbReference type="ARBA" id="ARBA00004167"/>
    </source>
</evidence>
<feature type="region of interest" description="Disordered" evidence="4">
    <location>
        <begin position="574"/>
        <end position="607"/>
    </location>
</feature>
<dbReference type="InterPro" id="IPR013761">
    <property type="entry name" value="SAM/pointed_sf"/>
</dbReference>
<dbReference type="SUPFAM" id="SSF52058">
    <property type="entry name" value="L domain-like"/>
    <property type="match status" value="1"/>
</dbReference>
<feature type="domain" description="SAM" evidence="6">
    <location>
        <begin position="708"/>
        <end position="776"/>
    </location>
</feature>
<organism evidence="7 8">
    <name type="scientific">Chytriomyces confervae</name>
    <dbReference type="NCBI Taxonomy" id="246404"/>
    <lineage>
        <taxon>Eukaryota</taxon>
        <taxon>Fungi</taxon>
        <taxon>Fungi incertae sedis</taxon>
        <taxon>Chytridiomycota</taxon>
        <taxon>Chytridiomycota incertae sedis</taxon>
        <taxon>Chytridiomycetes</taxon>
        <taxon>Chytridiales</taxon>
        <taxon>Chytriomycetaceae</taxon>
        <taxon>Chytriomyces</taxon>
    </lineage>
</organism>
<dbReference type="Pfam" id="PF00560">
    <property type="entry name" value="LRR_1"/>
    <property type="match status" value="2"/>
</dbReference>
<gene>
    <name evidence="7" type="ORF">CcCBS67573_g10097</name>
</gene>
<feature type="region of interest" description="Disordered" evidence="4">
    <location>
        <begin position="627"/>
        <end position="659"/>
    </location>
</feature>
<dbReference type="SUPFAM" id="SSF47769">
    <property type="entry name" value="SAM/Pointed domain"/>
    <property type="match status" value="2"/>
</dbReference>
<proteinExistence type="predicted"/>
<sequence>MATTTAAAAAPQDCAVLFQAFTSLNAAATTAGGNCCGVTGITCDNGRVVRIALASSNLQGVLPDFSKLTELVDLRLEINSLKGTIPTSIGALTKLTIIDIGINVFTGEIPSSISQMSALQELYIGFNRLTGEVPSSLSSMASHLRVINMAGNRLTGSLPTSYGALTLLTELQIQNNVLSGPIPSEYGSFTQMSDLQLSGNQLNGSIPDELLVLPTGGVLYFQENNLSGPLSPAWTARKNFNGSSNCFDGQTGSNRNPTCGTLAATKISSLSIPSQSTESIAPSTKPSSPANGVSTSTDSSSSSSSNGGLIGGVIGGVLALLLLAGLAYWWFKRSKESEKKAEISSTANPSSYNTNALNSSSSTYARDIRSEQIEIFSARGSASNPDTTTSSGGISSNINSTDFLTSKAARLEEQASSKDKMSNMALLGLLDVYSSSGSGASLASANSSMDLKQLKKEQPETIHASQWTTEDVCVWAARVLPGIGKTVAVKVMEHGVDGAMLFKLTNEHLRDDLGLVRLQDRMAFMDALARLKGDVDESVPVGPTGPPVYTHICKKTWRQLWYNKRRHKQKLISTYQEPSNKPQHSNSPQKISNIASDNHRHSRNTPDIESSYYESMQQDELVYVLGSSTEKSDSSPPQTTSSSSIRSASPALFGGPKKGSQYQASSLMDAYSINTTSTTTAASTFNVDSGNLKRQLKISSLNPNTASWSVSDVQAWGLATMLPRIGDKVAAKVVENGVTGAILFKLTNEHLRDDLGVLRLQDRIEFMDEREKLKDPEVEEAPVGPPVYTP</sequence>
<dbReference type="AlphaFoldDB" id="A0A507DFQ2"/>
<dbReference type="Gene3D" id="1.20.5.510">
    <property type="entry name" value="Single helix bin"/>
    <property type="match status" value="1"/>
</dbReference>
<keyword evidence="5" id="KW-0472">Membrane</keyword>
<dbReference type="InterPro" id="IPR001660">
    <property type="entry name" value="SAM"/>
</dbReference>
<dbReference type="SMART" id="SM00454">
    <property type="entry name" value="SAM"/>
    <property type="match status" value="2"/>
</dbReference>
<dbReference type="Proteomes" id="UP000320333">
    <property type="component" value="Unassembled WGS sequence"/>
</dbReference>
<evidence type="ECO:0000256" key="3">
    <source>
        <dbReference type="ARBA" id="ARBA00022737"/>
    </source>
</evidence>
<dbReference type="GO" id="GO:0016020">
    <property type="term" value="C:membrane"/>
    <property type="evidence" value="ECO:0007669"/>
    <property type="project" value="UniProtKB-SubCell"/>
</dbReference>
<protein>
    <recommendedName>
        <fullName evidence="6">SAM domain-containing protein</fullName>
    </recommendedName>
</protein>
<dbReference type="Gene3D" id="3.80.10.10">
    <property type="entry name" value="Ribonuclease Inhibitor"/>
    <property type="match status" value="2"/>
</dbReference>
<feature type="region of interest" description="Disordered" evidence="4">
    <location>
        <begin position="769"/>
        <end position="790"/>
    </location>
</feature>
<comment type="subcellular location">
    <subcellularLocation>
        <location evidence="1">Membrane</location>
        <topology evidence="1">Single-pass membrane protein</topology>
    </subcellularLocation>
</comment>
<evidence type="ECO:0000259" key="6">
    <source>
        <dbReference type="PROSITE" id="PS50105"/>
    </source>
</evidence>
<dbReference type="OrthoDB" id="676979at2759"/>
<feature type="region of interest" description="Disordered" evidence="4">
    <location>
        <begin position="273"/>
        <end position="305"/>
    </location>
</feature>
<feature type="compositionally biased region" description="Polar residues" evidence="4">
    <location>
        <begin position="273"/>
        <end position="298"/>
    </location>
</feature>
<keyword evidence="3" id="KW-0677">Repeat</keyword>
<evidence type="ECO:0000256" key="4">
    <source>
        <dbReference type="SAM" id="MobiDB-lite"/>
    </source>
</evidence>
<keyword evidence="5" id="KW-0812">Transmembrane</keyword>
<feature type="compositionally biased region" description="Polar residues" evidence="4">
    <location>
        <begin position="574"/>
        <end position="596"/>
    </location>
</feature>
<dbReference type="FunFam" id="3.80.10.10:FF:000383">
    <property type="entry name" value="Leucine-rich repeat receptor protein kinase EMS1"/>
    <property type="match status" value="2"/>
</dbReference>
<feature type="domain" description="SAM" evidence="6">
    <location>
        <begin position="467"/>
        <end position="534"/>
    </location>
</feature>
<keyword evidence="8" id="KW-1185">Reference proteome</keyword>
<dbReference type="PANTHER" id="PTHR48053">
    <property type="entry name" value="LEUCINE RICH REPEAT FAMILY PROTEIN, EXPRESSED"/>
    <property type="match status" value="1"/>
</dbReference>
<feature type="transmembrane region" description="Helical" evidence="5">
    <location>
        <begin position="309"/>
        <end position="331"/>
    </location>
</feature>
<reference evidence="7 8" key="1">
    <citation type="journal article" date="2019" name="Sci. Rep.">
        <title>Comparative genomics of chytrid fungi reveal insights into the obligate biotrophic and pathogenic lifestyle of Synchytrium endobioticum.</title>
        <authorList>
            <person name="van de Vossenberg B.T.L.H."/>
            <person name="Warris S."/>
            <person name="Nguyen H.D.T."/>
            <person name="van Gent-Pelzer M.P.E."/>
            <person name="Joly D.L."/>
            <person name="van de Geest H.C."/>
            <person name="Bonants P.J.M."/>
            <person name="Smith D.S."/>
            <person name="Levesque C.A."/>
            <person name="van der Lee T.A.J."/>
        </authorList>
    </citation>
    <scope>NUCLEOTIDE SEQUENCE [LARGE SCALE GENOMIC DNA]</scope>
    <source>
        <strain evidence="7 8">CBS 675.73</strain>
    </source>
</reference>
<evidence type="ECO:0000313" key="8">
    <source>
        <dbReference type="Proteomes" id="UP000320333"/>
    </source>
</evidence>
<dbReference type="InterPro" id="IPR032675">
    <property type="entry name" value="LRR_dom_sf"/>
</dbReference>
<dbReference type="PANTHER" id="PTHR48053:SF71">
    <property type="entry name" value="LEUCINE RICH REPEAT FAMILY PROTEIN, EXPRESSED"/>
    <property type="match status" value="1"/>
</dbReference>
<dbReference type="Gene3D" id="1.10.150.50">
    <property type="entry name" value="Transcription Factor, Ets-1"/>
    <property type="match status" value="2"/>
</dbReference>
<evidence type="ECO:0000256" key="5">
    <source>
        <dbReference type="SAM" id="Phobius"/>
    </source>
</evidence>
<evidence type="ECO:0000256" key="2">
    <source>
        <dbReference type="ARBA" id="ARBA00022729"/>
    </source>
</evidence>
<accession>A0A507DFQ2</accession>
<evidence type="ECO:0000313" key="7">
    <source>
        <dbReference type="EMBL" id="TPX50366.1"/>
    </source>
</evidence>
<dbReference type="PROSITE" id="PS50105">
    <property type="entry name" value="SAM_DOMAIN"/>
    <property type="match status" value="2"/>
</dbReference>
<keyword evidence="2" id="KW-0732">Signal</keyword>
<dbReference type="InterPro" id="IPR001611">
    <property type="entry name" value="Leu-rich_rpt"/>
</dbReference>